<proteinExistence type="predicted"/>
<feature type="region of interest" description="Disordered" evidence="2">
    <location>
        <begin position="112"/>
        <end position="143"/>
    </location>
</feature>
<evidence type="ECO:0000256" key="2">
    <source>
        <dbReference type="SAM" id="MobiDB-lite"/>
    </source>
</evidence>
<evidence type="ECO:0000313" key="4">
    <source>
        <dbReference type="Proteomes" id="UP001206595"/>
    </source>
</evidence>
<dbReference type="InterPro" id="IPR050987">
    <property type="entry name" value="AtrR-like"/>
</dbReference>
<reference evidence="3" key="1">
    <citation type="submission" date="2021-06" db="EMBL/GenBank/DDBJ databases">
        <authorList>
            <consortium name="DOE Joint Genome Institute"/>
            <person name="Mondo S.J."/>
            <person name="Amses K.R."/>
            <person name="Simmons D.R."/>
            <person name="Longcore J.E."/>
            <person name="Seto K."/>
            <person name="Alves G.H."/>
            <person name="Bonds A.E."/>
            <person name="Quandt C.A."/>
            <person name="Davis W.J."/>
            <person name="Chang Y."/>
            <person name="Letcher P.M."/>
            <person name="Powell M.J."/>
            <person name="Kuo A."/>
            <person name="Labutti K."/>
            <person name="Pangilinan J."/>
            <person name="Andreopoulos W."/>
            <person name="Tritt A."/>
            <person name="Riley R."/>
            <person name="Hundley H."/>
            <person name="Johnson J."/>
            <person name="Lipzen A."/>
            <person name="Barry K."/>
            <person name="Berbee M.L."/>
            <person name="Buchler N.E."/>
            <person name="Grigoriev I.V."/>
            <person name="Spatafora J.W."/>
            <person name="Stajich J.E."/>
            <person name="James T.Y."/>
        </authorList>
    </citation>
    <scope>NUCLEOTIDE SEQUENCE</scope>
    <source>
        <strain evidence="3">AG</strain>
    </source>
</reference>
<feature type="compositionally biased region" description="Polar residues" evidence="2">
    <location>
        <begin position="41"/>
        <end position="52"/>
    </location>
</feature>
<keyword evidence="4" id="KW-1185">Reference proteome</keyword>
<sequence length="651" mass="74496">MSEFVLGPHNGLHINGTKPRRPKRRKNKDPLAIPTLDPQPDKSTPVATQQQCPPTPVSGQFEVDSPPPRRAATMIESEHWSLRQTETGSFEVNINSINNITDFLQTLSLMASESEDPTADPLHKDEVHSETSQDSEGSASKKNGRKLTMPFINFHSELYAQQDKNSTVEWPRMKTALPALLDDCVHYHLQCMNPYYPVRPRRILMNWYSGLAEPTKDPLVLAISTYFVRHIFIHHMPPAFDKIRDMRVLDAVQTQLALYTREALSDCFDVAHPHHIYALCLYNMNSKVPNHLKAFYHTIAVRMALELKIVPRKRNGSNSTVVDDELELNNRLWWYLFQIDHFLTESEIISCSILQPTSDDHAALSKLVRPSPCSLDEPDEVTGSHLWSNVLKIWLIRRRLEKEIEELDADDTIAMSLMSDKVEREISIWNNELPDIFQQDVALKPENFDTMAQMCFTIGIERCTNRILLHRLFFPAADEMDNLTHLQHRSAIYAVESVVELLSMRRAVIDIACCQTWPGDLKRAIEMLMICVTFRDTTVMTRSKLGLMRALRLLRQMPETEWKEDMCINNIARIENVLSSWPESPNMVETPRSMSRASIDSSMFSPMGNSCPRYTPLIDGELYMADNQPLMFMPDPSADALAFLDSNLANC</sequence>
<evidence type="ECO:0000313" key="3">
    <source>
        <dbReference type="EMBL" id="KAI8577466.1"/>
    </source>
</evidence>
<dbReference type="EMBL" id="MU620940">
    <property type="protein sequence ID" value="KAI8577466.1"/>
    <property type="molecule type" value="Genomic_DNA"/>
</dbReference>
<feature type="compositionally biased region" description="Basic residues" evidence="2">
    <location>
        <begin position="18"/>
        <end position="27"/>
    </location>
</feature>
<feature type="compositionally biased region" description="Basic and acidic residues" evidence="2">
    <location>
        <begin position="121"/>
        <end position="131"/>
    </location>
</feature>
<dbReference type="Proteomes" id="UP001206595">
    <property type="component" value="Unassembled WGS sequence"/>
</dbReference>
<feature type="region of interest" description="Disordered" evidence="2">
    <location>
        <begin position="1"/>
        <end position="68"/>
    </location>
</feature>
<comment type="caution">
    <text evidence="3">The sequence shown here is derived from an EMBL/GenBank/DDBJ whole genome shotgun (WGS) entry which is preliminary data.</text>
</comment>
<reference evidence="3" key="2">
    <citation type="journal article" date="2022" name="Proc. Natl. Acad. Sci. U.S.A.">
        <title>Diploid-dominant life cycles characterize the early evolution of Fungi.</title>
        <authorList>
            <person name="Amses K.R."/>
            <person name="Simmons D.R."/>
            <person name="Longcore J.E."/>
            <person name="Mondo S.J."/>
            <person name="Seto K."/>
            <person name="Jeronimo G.H."/>
            <person name="Bonds A.E."/>
            <person name="Quandt C.A."/>
            <person name="Davis W.J."/>
            <person name="Chang Y."/>
            <person name="Federici B.A."/>
            <person name="Kuo A."/>
            <person name="LaButti K."/>
            <person name="Pangilinan J."/>
            <person name="Andreopoulos W."/>
            <person name="Tritt A."/>
            <person name="Riley R."/>
            <person name="Hundley H."/>
            <person name="Johnson J."/>
            <person name="Lipzen A."/>
            <person name="Barry K."/>
            <person name="Lang B.F."/>
            <person name="Cuomo C.A."/>
            <person name="Buchler N.E."/>
            <person name="Grigoriev I.V."/>
            <person name="Spatafora J.W."/>
            <person name="Stajich J.E."/>
            <person name="James T.Y."/>
        </authorList>
    </citation>
    <scope>NUCLEOTIDE SEQUENCE</scope>
    <source>
        <strain evidence="3">AG</strain>
    </source>
</reference>
<evidence type="ECO:0008006" key="5">
    <source>
        <dbReference type="Google" id="ProtNLM"/>
    </source>
</evidence>
<gene>
    <name evidence="3" type="ORF">K450DRAFT_251793</name>
</gene>
<feature type="compositionally biased region" description="Polar residues" evidence="2">
    <location>
        <begin position="132"/>
        <end position="141"/>
    </location>
</feature>
<dbReference type="CDD" id="cd12148">
    <property type="entry name" value="fungal_TF_MHR"/>
    <property type="match status" value="1"/>
</dbReference>
<dbReference type="PANTHER" id="PTHR46910">
    <property type="entry name" value="TRANSCRIPTION FACTOR PDR1"/>
    <property type="match status" value="1"/>
</dbReference>
<protein>
    <recommendedName>
        <fullName evidence="5">Transcription factor domain-containing protein</fullName>
    </recommendedName>
</protein>
<accession>A0AAD5E710</accession>
<dbReference type="GO" id="GO:0003700">
    <property type="term" value="F:DNA-binding transcription factor activity"/>
    <property type="evidence" value="ECO:0007669"/>
    <property type="project" value="InterPro"/>
</dbReference>
<dbReference type="RefSeq" id="XP_051442470.1">
    <property type="nucleotide sequence ID" value="XM_051590773.1"/>
</dbReference>
<organism evidence="3 4">
    <name type="scientific">Umbelopsis ramanniana AG</name>
    <dbReference type="NCBI Taxonomy" id="1314678"/>
    <lineage>
        <taxon>Eukaryota</taxon>
        <taxon>Fungi</taxon>
        <taxon>Fungi incertae sedis</taxon>
        <taxon>Mucoromycota</taxon>
        <taxon>Mucoromycotina</taxon>
        <taxon>Umbelopsidomycetes</taxon>
        <taxon>Umbelopsidales</taxon>
        <taxon>Umbelopsidaceae</taxon>
        <taxon>Umbelopsis</taxon>
    </lineage>
</organism>
<dbReference type="GeneID" id="75916116"/>
<keyword evidence="1" id="KW-0539">Nucleus</keyword>
<dbReference type="PANTHER" id="PTHR46910:SF1">
    <property type="entry name" value="MISCELLANEOUS ZN(II)2CYS6 TRANSCRIPTION FACTOR (EUROFUNG)-RELATED"/>
    <property type="match status" value="1"/>
</dbReference>
<dbReference type="AlphaFoldDB" id="A0AAD5E710"/>
<evidence type="ECO:0000256" key="1">
    <source>
        <dbReference type="ARBA" id="ARBA00023242"/>
    </source>
</evidence>
<name>A0AAD5E710_UMBRA</name>